<gene>
    <name evidence="1" type="ORF">EDD52_101284</name>
</gene>
<dbReference type="RefSeq" id="WP_132241233.1">
    <property type="nucleotide sequence ID" value="NZ_SLZU01000001.1"/>
</dbReference>
<comment type="caution">
    <text evidence="1">The sequence shown here is derived from an EMBL/GenBank/DDBJ whole genome shotgun (WGS) entry which is preliminary data.</text>
</comment>
<protein>
    <submittedName>
        <fullName evidence="1">Uncharacterized protein</fullName>
    </submittedName>
</protein>
<dbReference type="OrthoDB" id="7845154at2"/>
<sequence>MSRKRSLVVTIAVTVGQLLAGRRSDWSEDQVLVLEALRRSANDLNNADEAELAAYLSGLGPEQLRGVVSNVKGIFHELLVERAENFEGDEITARLFQETNHPGADIEFLIDGGVVCEMQLKAVQSPASIIEHFSLYPDTDVLATSEVTALLGGVFGENVTDSGFSNEEITRQTQKALDELADENLGDFIQDGIITSGLLTGALAARSALSRRMPDRAEVRSLLEAAGVGIGATITVEALLGLL</sequence>
<dbReference type="AlphaFoldDB" id="A0A4R3JPW6"/>
<evidence type="ECO:0000313" key="1">
    <source>
        <dbReference type="EMBL" id="TCS67189.1"/>
    </source>
</evidence>
<evidence type="ECO:0000313" key="2">
    <source>
        <dbReference type="Proteomes" id="UP000295696"/>
    </source>
</evidence>
<organism evidence="1 2">
    <name type="scientific">Primorskyibacter sedentarius</name>
    <dbReference type="NCBI Taxonomy" id="745311"/>
    <lineage>
        <taxon>Bacteria</taxon>
        <taxon>Pseudomonadati</taxon>
        <taxon>Pseudomonadota</taxon>
        <taxon>Alphaproteobacteria</taxon>
        <taxon>Rhodobacterales</taxon>
        <taxon>Roseobacteraceae</taxon>
        <taxon>Primorskyibacter</taxon>
    </lineage>
</organism>
<dbReference type="EMBL" id="SLZU01000001">
    <property type="protein sequence ID" value="TCS67189.1"/>
    <property type="molecule type" value="Genomic_DNA"/>
</dbReference>
<dbReference type="Proteomes" id="UP000295696">
    <property type="component" value="Unassembled WGS sequence"/>
</dbReference>
<keyword evidence="2" id="KW-1185">Reference proteome</keyword>
<reference evidence="1 2" key="1">
    <citation type="submission" date="2019-03" db="EMBL/GenBank/DDBJ databases">
        <title>Genomic Encyclopedia of Type Strains, Phase IV (KMG-IV): sequencing the most valuable type-strain genomes for metagenomic binning, comparative biology and taxonomic classification.</title>
        <authorList>
            <person name="Goeker M."/>
        </authorList>
    </citation>
    <scope>NUCLEOTIDE SEQUENCE [LARGE SCALE GENOMIC DNA]</scope>
    <source>
        <strain evidence="1 2">DSM 104836</strain>
    </source>
</reference>
<accession>A0A4R3JPW6</accession>
<proteinExistence type="predicted"/>
<name>A0A4R3JPW6_9RHOB</name>